<dbReference type="AlphaFoldDB" id="D7CJ82"/>
<dbReference type="RefSeq" id="WP_013174375.1">
    <property type="nucleotide sequence ID" value="NC_014220.1"/>
</dbReference>
<sequence>MGNRLPSSFRDPGGYVFAENGKLFRRINKSGLEDFLFLVNSGLYDRLAAEGKIVKHKEVFSDENHIIIEPEKIPHITYPYEWSLSQYKDAALLTLDVAAVALEYDMVLKDASAYNIQFNEGHPVLIDTLSFTRYKEGTPWIAYRQFCQHFLAPIALMALKDPRLSQMMRVYIDGVPLDLASKLLPARTKFDFGLQLHIHQHARQQLKHADDLGSTAKNIKIPKASLIAILKHLRSTIKKLDKRSGTTQWVAYYQDMHSYSEEAFSEKINIVRQFLRQTNARIVCDMGANIGVFSAIASENAELVVAYDVDHDAVDVHYNSLKRSGIHNVIPAVLDIANPSPAIGWALRERMSTFERGNFDCVMALALLHHICISGNVPLDMAAETFASLGNWLIIEFVPKSDGQVKKLLSTREDIFPDYNESGFEETFSQKFEIISKGVVTGTQRAIYLMKRK</sequence>
<dbReference type="EMBL" id="CP002048">
    <property type="protein sequence ID" value="ADI00971.1"/>
    <property type="molecule type" value="Genomic_DNA"/>
</dbReference>
<name>D7CJ82_SYNLT</name>
<dbReference type="KEGG" id="slp:Slip_0171"/>
<dbReference type="SUPFAM" id="SSF53335">
    <property type="entry name" value="S-adenosyl-L-methionine-dependent methyltransferases"/>
    <property type="match status" value="1"/>
</dbReference>
<dbReference type="STRING" id="643648.Slip_0171"/>
<dbReference type="Gene3D" id="3.40.50.150">
    <property type="entry name" value="Vaccinia Virus protein VP39"/>
    <property type="match status" value="1"/>
</dbReference>
<dbReference type="eggNOG" id="COG2242">
    <property type="taxonomic scope" value="Bacteria"/>
</dbReference>
<dbReference type="HOGENOM" id="CLU_047692_0_0_9"/>
<reference evidence="2" key="1">
    <citation type="journal article" date="2010" name="Stand. Genomic Sci.">
        <title>Complete genome sequence of Syntrophothermus lipocalidus type strain (TGB-C1T).</title>
        <authorList>
            <consortium name="US DOE Joint Genome Institute (JGI-PGF)"/>
            <person name="Djao O."/>
            <person name="Zhang X."/>
            <person name="Lucas S."/>
            <person name="Lapidus A."/>
            <person name="Glavina Del Rio T."/>
            <person name="Nolan M."/>
            <person name="Tice H."/>
            <person name="Cheng J."/>
            <person name="Han C."/>
            <person name="Tapia R."/>
            <person name="Goodwin L."/>
            <person name="Pitluck S."/>
            <person name="Liolios K."/>
            <person name="Ivanova N."/>
            <person name="Mavromatis K."/>
            <person name="Mikhailova N."/>
            <person name="Ovchinnikova G."/>
            <person name="Pati A."/>
            <person name="Brambilla E."/>
            <person name="Chen A."/>
            <person name="Palaniappan K."/>
            <person name="Land M."/>
            <person name="Hauser L."/>
            <person name="Chang Y."/>
            <person name="Jeffries C."/>
            <person name="Rohde M."/>
            <person name="Sikorski J."/>
            <person name="Spring S."/>
            <person name="Goker M."/>
            <person name="Detter J."/>
            <person name="Woyke T."/>
            <person name="Bristow J."/>
            <person name="Eisen J."/>
            <person name="Markowitz V."/>
            <person name="Hugenholtz P."/>
            <person name="Kyrpides N."/>
            <person name="Klenk H."/>
        </authorList>
    </citation>
    <scope>NUCLEOTIDE SEQUENCE [LARGE SCALE GENOMIC DNA]</scope>
    <source>
        <strain evidence="2">DSM 12680 / TGB-C1</strain>
    </source>
</reference>
<gene>
    <name evidence="1" type="ordered locus">Slip_0171</name>
</gene>
<proteinExistence type="predicted"/>
<organism evidence="1 2">
    <name type="scientific">Syntrophothermus lipocalidus (strain DSM 12680 / TGB-C1)</name>
    <dbReference type="NCBI Taxonomy" id="643648"/>
    <lineage>
        <taxon>Bacteria</taxon>
        <taxon>Bacillati</taxon>
        <taxon>Bacillota</taxon>
        <taxon>Clostridia</taxon>
        <taxon>Eubacteriales</taxon>
        <taxon>Syntrophomonadaceae</taxon>
        <taxon>Syntrophothermus</taxon>
    </lineage>
</organism>
<dbReference type="Proteomes" id="UP000000378">
    <property type="component" value="Chromosome"/>
</dbReference>
<evidence type="ECO:0000313" key="1">
    <source>
        <dbReference type="EMBL" id="ADI00971.1"/>
    </source>
</evidence>
<reference evidence="1 2" key="2">
    <citation type="journal article" date="2010" name="Stand. Genomic Sci.">
        <title>Complete genome sequence of Syntrophothermus lipocalidus type strain (TGB-C1).</title>
        <authorList>
            <person name="Djao O.D."/>
            <person name="Zhang X."/>
            <person name="Lucas S."/>
            <person name="Lapidus A."/>
            <person name="Del Rio T.G."/>
            <person name="Nolan M."/>
            <person name="Tice H."/>
            <person name="Cheng J.F."/>
            <person name="Han C."/>
            <person name="Tapia R."/>
            <person name="Goodwin L."/>
            <person name="Pitluck S."/>
            <person name="Liolios K."/>
            <person name="Ivanova N."/>
            <person name="Mavromatis K."/>
            <person name="Mikhailova N."/>
            <person name="Ovchinnikova G."/>
            <person name="Pati A."/>
            <person name="Brambilla E."/>
            <person name="Chen A."/>
            <person name="Palaniappan K."/>
            <person name="Land M."/>
            <person name="Hauser L."/>
            <person name="Chang Y.J."/>
            <person name="Jeffries C.D."/>
            <person name="Rohde M."/>
            <person name="Sikorski J."/>
            <person name="Spring S."/>
            <person name="Goker M."/>
            <person name="Detter J.C."/>
            <person name="Woyke T."/>
            <person name="Bristow J."/>
            <person name="Eisen J.A."/>
            <person name="Markowitz V."/>
            <person name="Hugenholtz P."/>
            <person name="Kyrpides N.C."/>
            <person name="Klenk H.P."/>
        </authorList>
    </citation>
    <scope>NUCLEOTIDE SEQUENCE [LARGE SCALE GENOMIC DNA]</scope>
    <source>
        <strain evidence="2">DSM 12680 / TGB-C1</strain>
    </source>
</reference>
<dbReference type="InterPro" id="IPR029063">
    <property type="entry name" value="SAM-dependent_MTases_sf"/>
</dbReference>
<evidence type="ECO:0008006" key="3">
    <source>
        <dbReference type="Google" id="ProtNLM"/>
    </source>
</evidence>
<keyword evidence="2" id="KW-1185">Reference proteome</keyword>
<protein>
    <recommendedName>
        <fullName evidence="3">SAM-dependent methyltransferase</fullName>
    </recommendedName>
</protein>
<evidence type="ECO:0000313" key="2">
    <source>
        <dbReference type="Proteomes" id="UP000000378"/>
    </source>
</evidence>
<dbReference type="OrthoDB" id="9765084at2"/>
<accession>D7CJ82</accession>